<feature type="domain" description="GGDEF" evidence="2">
    <location>
        <begin position="66"/>
        <end position="199"/>
    </location>
</feature>
<evidence type="ECO:0000259" key="1">
    <source>
        <dbReference type="PROSITE" id="PS50883"/>
    </source>
</evidence>
<dbReference type="SUPFAM" id="SSF55073">
    <property type="entry name" value="Nucleotide cyclase"/>
    <property type="match status" value="1"/>
</dbReference>
<dbReference type="GO" id="GO:0071111">
    <property type="term" value="F:cyclic-guanylate-specific phosphodiesterase activity"/>
    <property type="evidence" value="ECO:0007669"/>
    <property type="project" value="InterPro"/>
</dbReference>
<dbReference type="Gene3D" id="3.30.70.270">
    <property type="match status" value="1"/>
</dbReference>
<protein>
    <submittedName>
        <fullName evidence="3">Diguanylate cyclase/phosphodiesterase (GGDEF &amp; EAL domains) with PAS/PAC sensor(S)</fullName>
    </submittedName>
</protein>
<dbReference type="NCBIfam" id="TIGR00254">
    <property type="entry name" value="GGDEF"/>
    <property type="match status" value="1"/>
</dbReference>
<dbReference type="InterPro" id="IPR035919">
    <property type="entry name" value="EAL_sf"/>
</dbReference>
<dbReference type="SMART" id="SM00052">
    <property type="entry name" value="EAL"/>
    <property type="match status" value="1"/>
</dbReference>
<dbReference type="PANTHER" id="PTHR33121">
    <property type="entry name" value="CYCLIC DI-GMP PHOSPHODIESTERASE PDEF"/>
    <property type="match status" value="1"/>
</dbReference>
<dbReference type="Pfam" id="PF00563">
    <property type="entry name" value="EAL"/>
    <property type="match status" value="1"/>
</dbReference>
<dbReference type="PANTHER" id="PTHR33121:SF23">
    <property type="entry name" value="CYCLIC DI-GMP PHOSPHODIESTERASE PDEB"/>
    <property type="match status" value="1"/>
</dbReference>
<gene>
    <name evidence="3" type="ORF">MNBD_GAMMA19-193</name>
</gene>
<evidence type="ECO:0000313" key="3">
    <source>
        <dbReference type="EMBL" id="VAX05264.1"/>
    </source>
</evidence>
<proteinExistence type="predicted"/>
<accession>A0A3B1AZU2</accession>
<dbReference type="Pfam" id="PF00990">
    <property type="entry name" value="GGDEF"/>
    <property type="match status" value="1"/>
</dbReference>
<dbReference type="InterPro" id="IPR043128">
    <property type="entry name" value="Rev_trsase/Diguanyl_cyclase"/>
</dbReference>
<evidence type="ECO:0000259" key="2">
    <source>
        <dbReference type="PROSITE" id="PS50887"/>
    </source>
</evidence>
<dbReference type="SUPFAM" id="SSF141868">
    <property type="entry name" value="EAL domain-like"/>
    <property type="match status" value="1"/>
</dbReference>
<reference evidence="3" key="1">
    <citation type="submission" date="2018-06" db="EMBL/GenBank/DDBJ databases">
        <authorList>
            <person name="Zhirakovskaya E."/>
        </authorList>
    </citation>
    <scope>NUCLEOTIDE SEQUENCE</scope>
</reference>
<feature type="domain" description="EAL" evidence="1">
    <location>
        <begin position="210"/>
        <end position="462"/>
    </location>
</feature>
<name>A0A3B1AZU2_9ZZZZ</name>
<dbReference type="InterPro" id="IPR050706">
    <property type="entry name" value="Cyclic-di-GMP_PDE-like"/>
</dbReference>
<dbReference type="CDD" id="cd01948">
    <property type="entry name" value="EAL"/>
    <property type="match status" value="1"/>
</dbReference>
<organism evidence="3">
    <name type="scientific">hydrothermal vent metagenome</name>
    <dbReference type="NCBI Taxonomy" id="652676"/>
    <lineage>
        <taxon>unclassified sequences</taxon>
        <taxon>metagenomes</taxon>
        <taxon>ecological metagenomes</taxon>
    </lineage>
</organism>
<dbReference type="SMART" id="SM00267">
    <property type="entry name" value="GGDEF"/>
    <property type="match status" value="1"/>
</dbReference>
<dbReference type="InterPro" id="IPR000160">
    <property type="entry name" value="GGDEF_dom"/>
</dbReference>
<dbReference type="Gene3D" id="3.20.20.450">
    <property type="entry name" value="EAL domain"/>
    <property type="match status" value="1"/>
</dbReference>
<dbReference type="PROSITE" id="PS50887">
    <property type="entry name" value="GGDEF"/>
    <property type="match status" value="1"/>
</dbReference>
<dbReference type="InterPro" id="IPR029787">
    <property type="entry name" value="Nucleotide_cyclase"/>
</dbReference>
<dbReference type="FunFam" id="3.30.70.270:FF:000001">
    <property type="entry name" value="Diguanylate cyclase domain protein"/>
    <property type="match status" value="1"/>
</dbReference>
<sequence>MKDNLKRLVPAIERELREAEMRRSHRLAEATIHHLAYHDQLTGLVNRNEFDRHLNNALDSAKCNNLSHVLLYLDLDQFKVINDTCGHQAGDELLSQLALLLREEVRGNDILARLGGDEFGLLLENCPLDKAKVIAEDLRELVSDFRFVWRDKSFSIGVSIGMAKITKDAQGADEVLGAADIACYAAKDMGRDRVHVYKDDDSELLRRQTEMQWVSRIKDALEEGRFVLHQQQMRSLSRLNGTVQCAEFLVRMLDEQDNIIMPGAFIPAAERYGIMPLLDRWVVRSAIAYLAGNLSENEKKDSIFFINLSGGSLSDNDFSTYIRQQITHYNIPPELLCFEITETAAISNLSEAVKFINEVRSFGCQFALDDFGSGLSSFSYLKTLPVDYLKIDGSFVRDIEIDPMNFAIVQAINEIGHVAGLHTIAEFVENEKTLESLRGIGVDFVQGYCIAHPLAVHSRVTV</sequence>
<dbReference type="CDD" id="cd01949">
    <property type="entry name" value="GGDEF"/>
    <property type="match status" value="1"/>
</dbReference>
<dbReference type="PROSITE" id="PS50883">
    <property type="entry name" value="EAL"/>
    <property type="match status" value="1"/>
</dbReference>
<dbReference type="InterPro" id="IPR001633">
    <property type="entry name" value="EAL_dom"/>
</dbReference>
<dbReference type="EMBL" id="UOFV01000526">
    <property type="protein sequence ID" value="VAX05264.1"/>
    <property type="molecule type" value="Genomic_DNA"/>
</dbReference>
<dbReference type="AlphaFoldDB" id="A0A3B1AZU2"/>